<dbReference type="EMBL" id="AP023354">
    <property type="protein sequence ID" value="BCJ30288.1"/>
    <property type="molecule type" value="Genomic_DNA"/>
</dbReference>
<feature type="region of interest" description="Disordered" evidence="1">
    <location>
        <begin position="1"/>
        <end position="77"/>
    </location>
</feature>
<name>A0A810L869_9ACTN</name>
<dbReference type="KEGG" id="aser:Asera_43960"/>
<accession>A0A810L869</accession>
<reference evidence="2" key="1">
    <citation type="submission" date="2020-08" db="EMBL/GenBank/DDBJ databases">
        <title>Whole genome shotgun sequence of Actinocatenispora sera NBRC 101916.</title>
        <authorList>
            <person name="Komaki H."/>
            <person name="Tamura T."/>
        </authorList>
    </citation>
    <scope>NUCLEOTIDE SEQUENCE</scope>
    <source>
        <strain evidence="2">NBRC 101916</strain>
    </source>
</reference>
<keyword evidence="3" id="KW-1185">Reference proteome</keyword>
<organism evidence="2 3">
    <name type="scientific">Actinocatenispora sera</name>
    <dbReference type="NCBI Taxonomy" id="390989"/>
    <lineage>
        <taxon>Bacteria</taxon>
        <taxon>Bacillati</taxon>
        <taxon>Actinomycetota</taxon>
        <taxon>Actinomycetes</taxon>
        <taxon>Micromonosporales</taxon>
        <taxon>Micromonosporaceae</taxon>
        <taxon>Actinocatenispora</taxon>
    </lineage>
</organism>
<dbReference type="RefSeq" id="WP_030449955.1">
    <property type="nucleotide sequence ID" value="NZ_AP023354.1"/>
</dbReference>
<dbReference type="Proteomes" id="UP000680750">
    <property type="component" value="Chromosome"/>
</dbReference>
<evidence type="ECO:0000256" key="1">
    <source>
        <dbReference type="SAM" id="MobiDB-lite"/>
    </source>
</evidence>
<evidence type="ECO:0000313" key="2">
    <source>
        <dbReference type="EMBL" id="BCJ30288.1"/>
    </source>
</evidence>
<dbReference type="OrthoDB" id="3873239at2"/>
<proteinExistence type="predicted"/>
<dbReference type="AlphaFoldDB" id="A0A810L869"/>
<gene>
    <name evidence="2" type="ORF">Asera_43960</name>
</gene>
<sequence length="117" mass="12061">MTDEQQPATPRPGPHLFGAGSPAVRPVPGAPGHDVTPARADPERAAAAGSHAPWPDPAGSQVPASRNGGLEPTGEPRVDEALAVLDELTGWPTGEHVAGYERVHRSLQDVLATVDDA</sequence>
<evidence type="ECO:0000313" key="3">
    <source>
        <dbReference type="Proteomes" id="UP000680750"/>
    </source>
</evidence>
<protein>
    <submittedName>
        <fullName evidence="2">Uncharacterized protein</fullName>
    </submittedName>
</protein>